<evidence type="ECO:0000256" key="1">
    <source>
        <dbReference type="ARBA" id="ARBA00010088"/>
    </source>
</evidence>
<keyword evidence="2 5" id="KW-0378">Hydrolase</keyword>
<protein>
    <submittedName>
        <fullName evidence="5">Hydrolase</fullName>
    </submittedName>
</protein>
<dbReference type="Gene3D" id="3.40.50.1820">
    <property type="entry name" value="alpha/beta hydrolase"/>
    <property type="match status" value="1"/>
</dbReference>
<evidence type="ECO:0000313" key="6">
    <source>
        <dbReference type="Proteomes" id="UP000785200"/>
    </source>
</evidence>
<dbReference type="InterPro" id="IPR051601">
    <property type="entry name" value="Serine_prot/Carboxylest_S33"/>
</dbReference>
<reference evidence="5" key="1">
    <citation type="submission" date="2019-07" db="EMBL/GenBank/DDBJ databases">
        <title>Hyphodiscus hymeniophilus genome sequencing and assembly.</title>
        <authorList>
            <person name="Kramer G."/>
            <person name="Nodwell J."/>
        </authorList>
    </citation>
    <scope>NUCLEOTIDE SEQUENCE</scope>
    <source>
        <strain evidence="5">ATCC 34498</strain>
    </source>
</reference>
<dbReference type="OrthoDB" id="425534at2759"/>
<evidence type="ECO:0000256" key="2">
    <source>
        <dbReference type="ARBA" id="ARBA00022801"/>
    </source>
</evidence>
<accession>A0A9P7AZT6</accession>
<dbReference type="AlphaFoldDB" id="A0A9P7AZT6"/>
<proteinExistence type="inferred from homology"/>
<name>A0A9P7AZT6_9HELO</name>
<feature type="signal peptide" evidence="3">
    <location>
        <begin position="1"/>
        <end position="21"/>
    </location>
</feature>
<dbReference type="PANTHER" id="PTHR43248:SF25">
    <property type="entry name" value="AB HYDROLASE-1 DOMAIN-CONTAINING PROTEIN-RELATED"/>
    <property type="match status" value="1"/>
</dbReference>
<gene>
    <name evidence="5" type="ORF">D0Z07_1670</name>
</gene>
<dbReference type="Proteomes" id="UP000785200">
    <property type="component" value="Unassembled WGS sequence"/>
</dbReference>
<dbReference type="InterPro" id="IPR000073">
    <property type="entry name" value="AB_hydrolase_1"/>
</dbReference>
<feature type="domain" description="AB hydrolase-1" evidence="4">
    <location>
        <begin position="92"/>
        <end position="261"/>
    </location>
</feature>
<evidence type="ECO:0000313" key="5">
    <source>
        <dbReference type="EMBL" id="KAG0651404.1"/>
    </source>
</evidence>
<comment type="similarity">
    <text evidence="1">Belongs to the peptidase S33 family.</text>
</comment>
<dbReference type="GO" id="GO:0016787">
    <property type="term" value="F:hydrolase activity"/>
    <property type="evidence" value="ECO:0007669"/>
    <property type="project" value="UniProtKB-KW"/>
</dbReference>
<feature type="chain" id="PRO_5040119112" evidence="3">
    <location>
        <begin position="22"/>
        <end position="371"/>
    </location>
</feature>
<sequence length="371" mass="39940">MFFQSLVACCLALSGARLVEAAPQLNADQQCSFATIIPSKDLIWCPCFSADFGPNFSCALLDVPLDYANPTGRRAFVPFVKYAASTTPSKGVILFNPGGPGDSGVSSILGEGAEFAQYVVRDYDLVSFDPRGIGFSIPLANCSASVVSSTAPLTRRFVDKLHGPHFDAQYFSDFYQSSQTLGRQCQSTIGGPNAAGPHMNSAVVARDMISFLDAYSNSIYSKGVSDPNLLNFWGFSYGSYLGQVFANMFPNRVGRVVLDAVVDAAANLAGRELSGAYADEAFSTFFVYCNLAGPGNGPTQCPYYTGNTASDILARFEATITKLDPVVAKLKGWKNATVIELTCTYSLRSFPLRDDRFRRCIKRGGSCPNPP</sequence>
<comment type="caution">
    <text evidence="5">The sequence shown here is derived from an EMBL/GenBank/DDBJ whole genome shotgun (WGS) entry which is preliminary data.</text>
</comment>
<keyword evidence="3" id="KW-0732">Signal</keyword>
<evidence type="ECO:0000256" key="3">
    <source>
        <dbReference type="SAM" id="SignalP"/>
    </source>
</evidence>
<dbReference type="PANTHER" id="PTHR43248">
    <property type="entry name" value="2-SUCCINYL-6-HYDROXY-2,4-CYCLOHEXADIENE-1-CARBOXYLATE SYNTHASE"/>
    <property type="match status" value="1"/>
</dbReference>
<evidence type="ECO:0000259" key="4">
    <source>
        <dbReference type="Pfam" id="PF00561"/>
    </source>
</evidence>
<organism evidence="5 6">
    <name type="scientific">Hyphodiscus hymeniophilus</name>
    <dbReference type="NCBI Taxonomy" id="353542"/>
    <lineage>
        <taxon>Eukaryota</taxon>
        <taxon>Fungi</taxon>
        <taxon>Dikarya</taxon>
        <taxon>Ascomycota</taxon>
        <taxon>Pezizomycotina</taxon>
        <taxon>Leotiomycetes</taxon>
        <taxon>Helotiales</taxon>
        <taxon>Hyphodiscaceae</taxon>
        <taxon>Hyphodiscus</taxon>
    </lineage>
</organism>
<dbReference type="Pfam" id="PF00561">
    <property type="entry name" value="Abhydrolase_1"/>
    <property type="match status" value="1"/>
</dbReference>
<keyword evidence="6" id="KW-1185">Reference proteome</keyword>
<dbReference type="SUPFAM" id="SSF53474">
    <property type="entry name" value="alpha/beta-Hydrolases"/>
    <property type="match status" value="1"/>
</dbReference>
<dbReference type="InterPro" id="IPR029058">
    <property type="entry name" value="AB_hydrolase_fold"/>
</dbReference>
<dbReference type="EMBL" id="VNKQ01000004">
    <property type="protein sequence ID" value="KAG0651404.1"/>
    <property type="molecule type" value="Genomic_DNA"/>
</dbReference>